<protein>
    <submittedName>
        <fullName evidence="4">Uncharacterized protein</fullName>
    </submittedName>
</protein>
<comment type="similarity">
    <text evidence="1">Belongs to the plant acyltransferase family.</text>
</comment>
<reference evidence="4 5" key="1">
    <citation type="submission" date="2024-04" db="EMBL/GenBank/DDBJ databases">
        <authorList>
            <person name="Fracassetti M."/>
        </authorList>
    </citation>
    <scope>NUCLEOTIDE SEQUENCE [LARGE SCALE GENOMIC DNA]</scope>
</reference>
<dbReference type="FunFam" id="3.30.559.10:FF:000008">
    <property type="entry name" value="Tryptamine hydroxycinnamoyl transferase"/>
    <property type="match status" value="1"/>
</dbReference>
<dbReference type="Proteomes" id="UP001497516">
    <property type="component" value="Chromosome 9"/>
</dbReference>
<dbReference type="PANTHER" id="PTHR31642">
    <property type="entry name" value="TRICHOTHECENE 3-O-ACETYLTRANSFERASE"/>
    <property type="match status" value="1"/>
</dbReference>
<sequence length="457" mass="50656">MKVDTLETTIVKPVHHDRRRLWLSNLDLLHGRIHLPTVYLFRPSSSWSPAGAGDDDVRSSVASKQKGYFDAKLLKEALSRTLVTFYPLAGRLARGDEEGGRVEVDCNGEGVLFREAEADASLDELGEFMPGAELLKLVPRVDYSQGISSYPLVVLQVTRFKCGGVSLGTGIHHSLADGESALSFINTWSNMARGLPPAVSPFLDRTILRARNPPSPKFHHSEYDPAPTLINNPNQLVNPSKKPTTMAILRFKPEELNALKELANPGTNESKVRYSTYQILTAHIWRCVSKARGLADDQPTRLHMSVDGRSRLNPPVPSGYFGNVIFHATPIATVGELVKEPMVRTLERIRQAINRMDDEYLRSAIDYLEDPDDPASVMQVPGTCQSPNLKIISWIRLPFEYGDFGWGKPLYCRPANLFEGKGNLLPRNADGSLSLAICLEEDAMVAFQKLVHDVGSC</sequence>
<keyword evidence="2" id="KW-0808">Transferase</keyword>
<gene>
    <name evidence="4" type="ORF">LTRI10_LOCUS54101</name>
</gene>
<proteinExistence type="inferred from homology"/>
<dbReference type="InterPro" id="IPR023213">
    <property type="entry name" value="CAT-like_dom_sf"/>
</dbReference>
<name>A0AAV2GX57_9ROSI</name>
<organism evidence="4 5">
    <name type="scientific">Linum trigynum</name>
    <dbReference type="NCBI Taxonomy" id="586398"/>
    <lineage>
        <taxon>Eukaryota</taxon>
        <taxon>Viridiplantae</taxon>
        <taxon>Streptophyta</taxon>
        <taxon>Embryophyta</taxon>
        <taxon>Tracheophyta</taxon>
        <taxon>Spermatophyta</taxon>
        <taxon>Magnoliopsida</taxon>
        <taxon>eudicotyledons</taxon>
        <taxon>Gunneridae</taxon>
        <taxon>Pentapetalae</taxon>
        <taxon>rosids</taxon>
        <taxon>fabids</taxon>
        <taxon>Malpighiales</taxon>
        <taxon>Linaceae</taxon>
        <taxon>Linum</taxon>
    </lineage>
</organism>
<evidence type="ECO:0000313" key="5">
    <source>
        <dbReference type="Proteomes" id="UP001497516"/>
    </source>
</evidence>
<dbReference type="SUPFAM" id="SSF52777">
    <property type="entry name" value="CoA-dependent acyltransferases"/>
    <property type="match status" value="1"/>
</dbReference>
<dbReference type="Pfam" id="PF02458">
    <property type="entry name" value="Transferase"/>
    <property type="match status" value="1"/>
</dbReference>
<keyword evidence="3" id="KW-0012">Acyltransferase</keyword>
<evidence type="ECO:0000313" key="4">
    <source>
        <dbReference type="EMBL" id="CAL1414972.1"/>
    </source>
</evidence>
<evidence type="ECO:0000256" key="1">
    <source>
        <dbReference type="ARBA" id="ARBA00009861"/>
    </source>
</evidence>
<evidence type="ECO:0000256" key="3">
    <source>
        <dbReference type="ARBA" id="ARBA00023315"/>
    </source>
</evidence>
<dbReference type="Gene3D" id="3.30.559.10">
    <property type="entry name" value="Chloramphenicol acetyltransferase-like domain"/>
    <property type="match status" value="2"/>
</dbReference>
<keyword evidence="5" id="KW-1185">Reference proteome</keyword>
<dbReference type="EMBL" id="OZ034822">
    <property type="protein sequence ID" value="CAL1414972.1"/>
    <property type="molecule type" value="Genomic_DNA"/>
</dbReference>
<dbReference type="PANTHER" id="PTHR31642:SF158">
    <property type="entry name" value="N-BENZOYLTRANSFERASE PROTEIN, PUTATIVE-RELATED"/>
    <property type="match status" value="1"/>
</dbReference>
<dbReference type="AlphaFoldDB" id="A0AAV2GX57"/>
<evidence type="ECO:0000256" key="2">
    <source>
        <dbReference type="ARBA" id="ARBA00022679"/>
    </source>
</evidence>
<dbReference type="GO" id="GO:0016747">
    <property type="term" value="F:acyltransferase activity, transferring groups other than amino-acyl groups"/>
    <property type="evidence" value="ECO:0007669"/>
    <property type="project" value="TreeGrafter"/>
</dbReference>
<accession>A0AAV2GX57</accession>
<dbReference type="InterPro" id="IPR050317">
    <property type="entry name" value="Plant_Fungal_Acyltransferase"/>
</dbReference>